<dbReference type="InterPro" id="IPR029058">
    <property type="entry name" value="AB_hydrolase_fold"/>
</dbReference>
<feature type="domain" description="KANL3/Tex30 alpha/beta hydrolase-like" evidence="1">
    <location>
        <begin position="50"/>
        <end position="173"/>
    </location>
</feature>
<reference evidence="2 3" key="1">
    <citation type="journal article" date="2013" name="Int. J. Syst. Evol. Microbiol.">
        <title>Ilumatobacter nonamiense sp. nov. and Ilumatobacter coccineum sp. nov., isolated from seashore sand.</title>
        <authorList>
            <person name="Matsumoto A."/>
            <person name="Kasai H."/>
            <person name="Matsuo Y."/>
            <person name="Shizuri Y."/>
            <person name="Ichikawa N."/>
            <person name="Fujita N."/>
            <person name="Omura S."/>
            <person name="Takahashi Y."/>
        </authorList>
    </citation>
    <scope>NUCLEOTIDE SEQUENCE [LARGE SCALE GENOMIC DNA]</scope>
    <source>
        <strain evidence="3">NBRC 103263 / KCTC 29153 / YM16-304</strain>
    </source>
</reference>
<gene>
    <name evidence="2" type="ORF">YM304_40510</name>
</gene>
<organism evidence="2 3">
    <name type="scientific">Ilumatobacter coccineus (strain NBRC 103263 / KCTC 29153 / YM16-304)</name>
    <dbReference type="NCBI Taxonomy" id="1313172"/>
    <lineage>
        <taxon>Bacteria</taxon>
        <taxon>Bacillati</taxon>
        <taxon>Actinomycetota</taxon>
        <taxon>Acidimicrobiia</taxon>
        <taxon>Acidimicrobiales</taxon>
        <taxon>Ilumatobacteraceae</taxon>
        <taxon>Ilumatobacter</taxon>
    </lineage>
</organism>
<dbReference type="PANTHER" id="PTHR13136">
    <property type="entry name" value="TESTIS DEVELOPMENT PROTEIN PRTD"/>
    <property type="match status" value="1"/>
</dbReference>
<dbReference type="SUPFAM" id="SSF53474">
    <property type="entry name" value="alpha/beta-Hydrolases"/>
    <property type="match status" value="1"/>
</dbReference>
<keyword evidence="3" id="KW-1185">Reference proteome</keyword>
<dbReference type="AlphaFoldDB" id="A0A6C7EHB2"/>
<dbReference type="Gene3D" id="3.40.50.1820">
    <property type="entry name" value="alpha/beta hydrolase"/>
    <property type="match status" value="1"/>
</dbReference>
<dbReference type="InterPro" id="IPR046879">
    <property type="entry name" value="KANL3/Tex30_Abhydrolase"/>
</dbReference>
<evidence type="ECO:0000313" key="2">
    <source>
        <dbReference type="EMBL" id="BAN04365.1"/>
    </source>
</evidence>
<evidence type="ECO:0000259" key="1">
    <source>
        <dbReference type="Pfam" id="PF20408"/>
    </source>
</evidence>
<dbReference type="PANTHER" id="PTHR13136:SF11">
    <property type="entry name" value="TESTIS-EXPRESSED PROTEIN 30"/>
    <property type="match status" value="1"/>
</dbReference>
<name>A0A6C7EHB2_ILUCY</name>
<accession>A0A6C7EHB2</accession>
<dbReference type="EMBL" id="AP012057">
    <property type="protein sequence ID" value="BAN04365.1"/>
    <property type="molecule type" value="Genomic_DNA"/>
</dbReference>
<sequence>MRDASIVTSSPFTKRNRPAGLVLTPGASADRDHHTLVAIDEALTDLPVLRLTLGTNRVPSAVKKIVAASEAFAAELGVSLDRLAYGGRSFGGRSCSVAVAEGLPAAALVLLSYPLHPPGKPDNLRVEHFPDIAVPTLFVSGRKDPFGTPDEFGEHVPAVAGPTTVEWVDGNHAPKNDAPVIEHVSAFLGY</sequence>
<dbReference type="KEGG" id="aym:YM304_40510"/>
<dbReference type="InterPro" id="IPR026555">
    <property type="entry name" value="NSL3/Tex30"/>
</dbReference>
<protein>
    <recommendedName>
        <fullName evidence="1">KANL3/Tex30 alpha/beta hydrolase-like domain-containing protein</fullName>
    </recommendedName>
</protein>
<proteinExistence type="predicted"/>
<evidence type="ECO:0000313" key="3">
    <source>
        <dbReference type="Proteomes" id="UP000011863"/>
    </source>
</evidence>
<dbReference type="Pfam" id="PF20408">
    <property type="entry name" value="Abhydrolase_11"/>
    <property type="match status" value="1"/>
</dbReference>
<dbReference type="Proteomes" id="UP000011863">
    <property type="component" value="Chromosome"/>
</dbReference>